<organism evidence="1 2">
    <name type="scientific">Hymenolepis diminuta</name>
    <name type="common">Rat tapeworm</name>
    <dbReference type="NCBI Taxonomy" id="6216"/>
    <lineage>
        <taxon>Eukaryota</taxon>
        <taxon>Metazoa</taxon>
        <taxon>Spiralia</taxon>
        <taxon>Lophotrochozoa</taxon>
        <taxon>Platyhelminthes</taxon>
        <taxon>Cestoda</taxon>
        <taxon>Eucestoda</taxon>
        <taxon>Cyclophyllidea</taxon>
        <taxon>Hymenolepididae</taxon>
        <taxon>Hymenolepis</taxon>
    </lineage>
</organism>
<evidence type="ECO:0000313" key="2">
    <source>
        <dbReference type="Proteomes" id="UP000321570"/>
    </source>
</evidence>
<evidence type="ECO:0000313" key="1">
    <source>
        <dbReference type="EMBL" id="VUZ55374.1"/>
    </source>
</evidence>
<dbReference type="Proteomes" id="UP000321570">
    <property type="component" value="Unassembled WGS sequence"/>
</dbReference>
<proteinExistence type="predicted"/>
<name>A0A564Z9B2_HYMDI</name>
<dbReference type="AlphaFoldDB" id="A0A564Z9B2"/>
<gene>
    <name evidence="1" type="ORF">WMSIL1_LOCUS13257</name>
</gene>
<accession>A0A564Z9B2</accession>
<keyword evidence="2" id="KW-1185">Reference proteome</keyword>
<protein>
    <submittedName>
        <fullName evidence="1">Uncharacterized protein</fullName>
    </submittedName>
</protein>
<dbReference type="EMBL" id="CABIJS010000692">
    <property type="protein sequence ID" value="VUZ55374.1"/>
    <property type="molecule type" value="Genomic_DNA"/>
</dbReference>
<reference evidence="1 2" key="1">
    <citation type="submission" date="2019-07" db="EMBL/GenBank/DDBJ databases">
        <authorList>
            <person name="Jastrzebski P J."/>
            <person name="Paukszto L."/>
            <person name="Jastrzebski P J."/>
        </authorList>
    </citation>
    <scope>NUCLEOTIDE SEQUENCE [LARGE SCALE GENOMIC DNA]</scope>
    <source>
        <strain evidence="1 2">WMS-il1</strain>
    </source>
</reference>
<sequence length="109" mass="11998">MERRTDFEVKATEPAEVVDAVGDDCEEVCCEESGGDAEFGGFGAGAEVDEVDASVIVFELTFVLLSEKTATTNRLHEKFQISASHDTINNVEETFTVHQFISLCKLDIY</sequence>